<dbReference type="PANTHER" id="PTHR34305">
    <property type="entry name" value="EXPRESSED PROTEIN"/>
    <property type="match status" value="1"/>
</dbReference>
<evidence type="ECO:0000313" key="3">
    <source>
        <dbReference type="Proteomes" id="UP000807353"/>
    </source>
</evidence>
<protein>
    <submittedName>
        <fullName evidence="2">Uncharacterized protein</fullName>
    </submittedName>
</protein>
<reference evidence="2" key="1">
    <citation type="submission" date="2020-11" db="EMBL/GenBank/DDBJ databases">
        <authorList>
            <consortium name="DOE Joint Genome Institute"/>
            <person name="Ahrendt S."/>
            <person name="Riley R."/>
            <person name="Andreopoulos W."/>
            <person name="Labutti K."/>
            <person name="Pangilinan J."/>
            <person name="Ruiz-Duenas F.J."/>
            <person name="Barrasa J.M."/>
            <person name="Sanchez-Garcia M."/>
            <person name="Camarero S."/>
            <person name="Miyauchi S."/>
            <person name="Serrano A."/>
            <person name="Linde D."/>
            <person name="Babiker R."/>
            <person name="Drula E."/>
            <person name="Ayuso-Fernandez I."/>
            <person name="Pacheco R."/>
            <person name="Padilla G."/>
            <person name="Ferreira P."/>
            <person name="Barriuso J."/>
            <person name="Kellner H."/>
            <person name="Castanera R."/>
            <person name="Alfaro M."/>
            <person name="Ramirez L."/>
            <person name="Pisabarro A.G."/>
            <person name="Kuo A."/>
            <person name="Tritt A."/>
            <person name="Lipzen A."/>
            <person name="He G."/>
            <person name="Yan M."/>
            <person name="Ng V."/>
            <person name="Cullen D."/>
            <person name="Martin F."/>
            <person name="Rosso M.-N."/>
            <person name="Henrissat B."/>
            <person name="Hibbett D."/>
            <person name="Martinez A.T."/>
            <person name="Grigoriev I.V."/>
        </authorList>
    </citation>
    <scope>NUCLEOTIDE SEQUENCE</scope>
    <source>
        <strain evidence="2">CBS 247.69</strain>
    </source>
</reference>
<dbReference type="PANTHER" id="PTHR34305:SF1">
    <property type="entry name" value="SWIM-TYPE DOMAIN-CONTAINING PROTEIN"/>
    <property type="match status" value="1"/>
</dbReference>
<dbReference type="OrthoDB" id="5598737at2759"/>
<dbReference type="Proteomes" id="UP000807353">
    <property type="component" value="Unassembled WGS sequence"/>
</dbReference>
<gene>
    <name evidence="2" type="ORF">BDZ94DRAFT_870632</name>
</gene>
<evidence type="ECO:0000256" key="1">
    <source>
        <dbReference type="SAM" id="MobiDB-lite"/>
    </source>
</evidence>
<sequence>MPQIRSRPQYPRLTHDQRNDSGGNRGAKCSKYYSQYGQQRLTGGIMGAWCTHSICYGFHCIPNGEGRNDVFSAMVTRWPKPPKRVIYDFACALGPYCLLCEPDFFADTLFVIDNFHSVGHSKCAPAAFLSSYSRVDPRLVSLNSSAAECGNGGLSRIRKSVSYMTQTRAVQYTRVFISIWNRNKIQRMKKNKE</sequence>
<name>A0A9P5XR60_9AGAR</name>
<accession>A0A9P5XR60</accession>
<keyword evidence="3" id="KW-1185">Reference proteome</keyword>
<dbReference type="EMBL" id="MU150872">
    <property type="protein sequence ID" value="KAF9455234.1"/>
    <property type="molecule type" value="Genomic_DNA"/>
</dbReference>
<dbReference type="AlphaFoldDB" id="A0A9P5XR60"/>
<proteinExistence type="predicted"/>
<feature type="region of interest" description="Disordered" evidence="1">
    <location>
        <begin position="1"/>
        <end position="26"/>
    </location>
</feature>
<comment type="caution">
    <text evidence="2">The sequence shown here is derived from an EMBL/GenBank/DDBJ whole genome shotgun (WGS) entry which is preliminary data.</text>
</comment>
<organism evidence="2 3">
    <name type="scientific">Collybia nuda</name>
    <dbReference type="NCBI Taxonomy" id="64659"/>
    <lineage>
        <taxon>Eukaryota</taxon>
        <taxon>Fungi</taxon>
        <taxon>Dikarya</taxon>
        <taxon>Basidiomycota</taxon>
        <taxon>Agaricomycotina</taxon>
        <taxon>Agaricomycetes</taxon>
        <taxon>Agaricomycetidae</taxon>
        <taxon>Agaricales</taxon>
        <taxon>Tricholomatineae</taxon>
        <taxon>Clitocybaceae</taxon>
        <taxon>Collybia</taxon>
    </lineage>
</organism>
<evidence type="ECO:0000313" key="2">
    <source>
        <dbReference type="EMBL" id="KAF9455234.1"/>
    </source>
</evidence>